<evidence type="ECO:0000313" key="1">
    <source>
        <dbReference type="EMBL" id="HEW46511.1"/>
    </source>
</evidence>
<dbReference type="AlphaFoldDB" id="A0A7C2YWS6"/>
<dbReference type="EMBL" id="DSFP01000066">
    <property type="protein sequence ID" value="HEW46511.1"/>
    <property type="molecule type" value="Genomic_DNA"/>
</dbReference>
<protein>
    <submittedName>
        <fullName evidence="1">Uncharacterized protein</fullName>
    </submittedName>
</protein>
<organism evidence="1">
    <name type="scientific">Hydrogenobacter sp</name>
    <dbReference type="NCBI Taxonomy" id="2152829"/>
    <lineage>
        <taxon>Bacteria</taxon>
        <taxon>Pseudomonadati</taxon>
        <taxon>Aquificota</taxon>
        <taxon>Aquificia</taxon>
        <taxon>Aquificales</taxon>
        <taxon>Aquificaceae</taxon>
        <taxon>Hydrogenobacter</taxon>
    </lineage>
</organism>
<accession>A0A7C2YWS6</accession>
<gene>
    <name evidence="1" type="ORF">ENO47_07610</name>
</gene>
<sequence length="60" mass="6890">MVAVIGFAYWYRRTIIKKAKEEAVAHMEKEGKVSDLIKALRELASTDPKLAEVLRKFNLL</sequence>
<reference evidence="1" key="1">
    <citation type="journal article" date="2020" name="mSystems">
        <title>Genome- and Community-Level Interaction Insights into Carbon Utilization and Element Cycling Functions of Hydrothermarchaeota in Hydrothermal Sediment.</title>
        <authorList>
            <person name="Zhou Z."/>
            <person name="Liu Y."/>
            <person name="Xu W."/>
            <person name="Pan J."/>
            <person name="Luo Z.H."/>
            <person name="Li M."/>
        </authorList>
    </citation>
    <scope>NUCLEOTIDE SEQUENCE [LARGE SCALE GENOMIC DNA]</scope>
    <source>
        <strain evidence="1">SpSt-132</strain>
    </source>
</reference>
<comment type="caution">
    <text evidence="1">The sequence shown here is derived from an EMBL/GenBank/DDBJ whole genome shotgun (WGS) entry which is preliminary data.</text>
</comment>
<name>A0A7C2YWS6_9AQUI</name>
<proteinExistence type="predicted"/>